<dbReference type="Gene3D" id="3.30.70.560">
    <property type="entry name" value="7,8-Dihydro-6-hydroxymethylpterin-pyrophosphokinase HPPK"/>
    <property type="match status" value="1"/>
</dbReference>
<comment type="function">
    <text evidence="10">Catalyzes the transfer of pyrophosphate from adenosine triphosphate (ATP) to 6-hydroxymethyl-7,8-dihydropterin, an enzymatic step in folate biosynthesis pathway.</text>
</comment>
<dbReference type="GO" id="GO:0046656">
    <property type="term" value="P:folic acid biosynthetic process"/>
    <property type="evidence" value="ECO:0007669"/>
    <property type="project" value="UniProtKB-KW"/>
</dbReference>
<evidence type="ECO:0000313" key="14">
    <source>
        <dbReference type="EMBL" id="AKJ95915.1"/>
    </source>
</evidence>
<feature type="domain" description="7,8-dihydro-6-hydroxymethylpterin-pyrophosphokinase" evidence="13">
    <location>
        <begin position="97"/>
        <end position="108"/>
    </location>
</feature>
<proteinExistence type="inferred from homology"/>
<evidence type="ECO:0000256" key="12">
    <source>
        <dbReference type="ARBA" id="ARBA00033413"/>
    </source>
</evidence>
<keyword evidence="5" id="KW-0808">Transferase</keyword>
<gene>
    <name evidence="14" type="ORF">TVD_11360</name>
</gene>
<dbReference type="GO" id="GO:0003848">
    <property type="term" value="F:2-amino-4-hydroxy-6-hydroxymethyldihydropteridine diphosphokinase activity"/>
    <property type="evidence" value="ECO:0007669"/>
    <property type="project" value="UniProtKB-EC"/>
</dbReference>
<dbReference type="PROSITE" id="PS00794">
    <property type="entry name" value="HPPK"/>
    <property type="match status" value="1"/>
</dbReference>
<dbReference type="NCBIfam" id="TIGR01498">
    <property type="entry name" value="folK"/>
    <property type="match status" value="1"/>
</dbReference>
<dbReference type="InterPro" id="IPR035907">
    <property type="entry name" value="Hppk_sf"/>
</dbReference>
<evidence type="ECO:0000256" key="1">
    <source>
        <dbReference type="ARBA" id="ARBA00005051"/>
    </source>
</evidence>
<evidence type="ECO:0000256" key="9">
    <source>
        <dbReference type="ARBA" id="ARBA00022909"/>
    </source>
</evidence>
<evidence type="ECO:0000256" key="3">
    <source>
        <dbReference type="ARBA" id="ARBA00013253"/>
    </source>
</evidence>
<evidence type="ECO:0000259" key="13">
    <source>
        <dbReference type="PROSITE" id="PS00794"/>
    </source>
</evidence>
<dbReference type="AlphaFoldDB" id="A0A0G3G3W6"/>
<comment type="pathway">
    <text evidence="1">Cofactor biosynthesis; tetrahydrofolate biosynthesis; 2-amino-4-hydroxy-6-hydroxymethyl-7,8-dihydropteridine diphosphate from 7,8-dihydroneopterin triphosphate: step 4/4.</text>
</comment>
<evidence type="ECO:0000256" key="4">
    <source>
        <dbReference type="ARBA" id="ARBA00016218"/>
    </source>
</evidence>
<evidence type="ECO:0000256" key="7">
    <source>
        <dbReference type="ARBA" id="ARBA00022777"/>
    </source>
</evidence>
<keyword evidence="9" id="KW-0289">Folate biosynthesis</keyword>
<dbReference type="GO" id="GO:0005524">
    <property type="term" value="F:ATP binding"/>
    <property type="evidence" value="ECO:0007669"/>
    <property type="project" value="UniProtKB-KW"/>
</dbReference>
<dbReference type="Pfam" id="PF01288">
    <property type="entry name" value="HPPK"/>
    <property type="match status" value="1"/>
</dbReference>
<dbReference type="GO" id="GO:0016301">
    <property type="term" value="F:kinase activity"/>
    <property type="evidence" value="ECO:0007669"/>
    <property type="project" value="UniProtKB-KW"/>
</dbReference>
<evidence type="ECO:0000256" key="8">
    <source>
        <dbReference type="ARBA" id="ARBA00022840"/>
    </source>
</evidence>
<dbReference type="EMBL" id="CP011367">
    <property type="protein sequence ID" value="AKJ95915.1"/>
    <property type="molecule type" value="Genomic_DNA"/>
</dbReference>
<organism evidence="14 15">
    <name type="scientific">Thioalkalivibrio versutus</name>
    <dbReference type="NCBI Taxonomy" id="106634"/>
    <lineage>
        <taxon>Bacteria</taxon>
        <taxon>Pseudomonadati</taxon>
        <taxon>Pseudomonadota</taxon>
        <taxon>Gammaproteobacteria</taxon>
        <taxon>Chromatiales</taxon>
        <taxon>Ectothiorhodospiraceae</taxon>
        <taxon>Thioalkalivibrio</taxon>
    </lineage>
</organism>
<dbReference type="PANTHER" id="PTHR43071:SF1">
    <property type="entry name" value="2-AMINO-4-HYDROXY-6-HYDROXYMETHYLDIHYDROPTERIDINE PYROPHOSPHOKINASE"/>
    <property type="match status" value="1"/>
</dbReference>
<dbReference type="Proteomes" id="UP000064201">
    <property type="component" value="Chromosome"/>
</dbReference>
<dbReference type="CDD" id="cd00483">
    <property type="entry name" value="HPPK"/>
    <property type="match status" value="1"/>
</dbReference>
<accession>A0A0G3G3W6</accession>
<evidence type="ECO:0000256" key="5">
    <source>
        <dbReference type="ARBA" id="ARBA00022679"/>
    </source>
</evidence>
<evidence type="ECO:0000256" key="10">
    <source>
        <dbReference type="ARBA" id="ARBA00029409"/>
    </source>
</evidence>
<evidence type="ECO:0000313" key="15">
    <source>
        <dbReference type="Proteomes" id="UP000064201"/>
    </source>
</evidence>
<dbReference type="UniPathway" id="UPA00077">
    <property type="reaction ID" value="UER00155"/>
</dbReference>
<keyword evidence="8" id="KW-0067">ATP-binding</keyword>
<dbReference type="InterPro" id="IPR000550">
    <property type="entry name" value="Hppk"/>
</dbReference>
<dbReference type="PATRIC" id="fig|106634.4.peg.2318"/>
<sequence length="181" mass="19687">MSSEPARGVHAFIGIGANLGDPETQVRDSFARLAHELPQTRLIGRSRLFRNPPMGPQDQPDYVNAVARLHTRLEPLDLLAELQAIECACGRERDGTRWGPRLLDLDLLLFGEQSLDLPGLKVPHAGIAERDFVILPLLELAPSLQIPGVGPLERLAQRFDGASLIPIAEPQEAVATAEGRG</sequence>
<dbReference type="GO" id="GO:0046654">
    <property type="term" value="P:tetrahydrofolate biosynthetic process"/>
    <property type="evidence" value="ECO:0007669"/>
    <property type="project" value="UniProtKB-UniPathway"/>
</dbReference>
<dbReference type="KEGG" id="tvr:TVD_11360"/>
<name>A0A0G3G3W6_9GAMM</name>
<keyword evidence="15" id="KW-1185">Reference proteome</keyword>
<reference evidence="14 15" key="1">
    <citation type="submission" date="2015-04" db="EMBL/GenBank/DDBJ databases">
        <title>Complete Sequence for the Genome of the Thioalkalivibrio versutus D301.</title>
        <authorList>
            <person name="Mu T."/>
            <person name="Zhou J."/>
            <person name="Xu X."/>
        </authorList>
    </citation>
    <scope>NUCLEOTIDE SEQUENCE [LARGE SCALE GENOMIC DNA]</scope>
    <source>
        <strain evidence="14 15">D301</strain>
    </source>
</reference>
<dbReference type="PANTHER" id="PTHR43071">
    <property type="entry name" value="2-AMINO-4-HYDROXY-6-HYDROXYMETHYLDIHYDROPTERIDINE PYROPHOSPHOKINASE"/>
    <property type="match status" value="1"/>
</dbReference>
<dbReference type="SUPFAM" id="SSF55083">
    <property type="entry name" value="6-hydroxymethyl-7,8-dihydropterin pyrophosphokinase, HPPK"/>
    <property type="match status" value="1"/>
</dbReference>
<dbReference type="RefSeq" id="WP_047251632.1">
    <property type="nucleotide sequence ID" value="NZ_CP011367.1"/>
</dbReference>
<evidence type="ECO:0000256" key="2">
    <source>
        <dbReference type="ARBA" id="ARBA00005810"/>
    </source>
</evidence>
<dbReference type="STRING" id="106634.TVD_11360"/>
<comment type="similarity">
    <text evidence="2">Belongs to the HPPK family.</text>
</comment>
<evidence type="ECO:0000256" key="6">
    <source>
        <dbReference type="ARBA" id="ARBA00022741"/>
    </source>
</evidence>
<keyword evidence="7 14" id="KW-0418">Kinase</keyword>
<keyword evidence="6" id="KW-0547">Nucleotide-binding</keyword>
<protein>
    <recommendedName>
        <fullName evidence="4">2-amino-4-hydroxy-6-hydroxymethyldihydropteridine pyrophosphokinase</fullName>
        <ecNumber evidence="3">2.7.6.3</ecNumber>
    </recommendedName>
    <alternativeName>
        <fullName evidence="11">6-hydroxymethyl-7,8-dihydropterin pyrophosphokinase</fullName>
    </alternativeName>
    <alternativeName>
        <fullName evidence="12">7,8-dihydro-6-hydroxymethylpterin-pyrophosphokinase</fullName>
    </alternativeName>
</protein>
<evidence type="ECO:0000256" key="11">
    <source>
        <dbReference type="ARBA" id="ARBA00029766"/>
    </source>
</evidence>
<dbReference type="EC" id="2.7.6.3" evidence="3"/>
<dbReference type="OrthoDB" id="9808041at2"/>